<dbReference type="Gene3D" id="3.20.20.70">
    <property type="entry name" value="Aldolase class I"/>
    <property type="match status" value="1"/>
</dbReference>
<dbReference type="Pfam" id="PF00923">
    <property type="entry name" value="TAL_FSA"/>
    <property type="match status" value="1"/>
</dbReference>
<evidence type="ECO:0008006" key="3">
    <source>
        <dbReference type="Google" id="ProtNLM"/>
    </source>
</evidence>
<keyword evidence="1" id="KW-0704">Schiff base</keyword>
<dbReference type="PANTHER" id="PTHR10683">
    <property type="entry name" value="TRANSALDOLASE"/>
    <property type="match status" value="1"/>
</dbReference>
<dbReference type="SUPFAM" id="SSF51569">
    <property type="entry name" value="Aldolase"/>
    <property type="match status" value="1"/>
</dbReference>
<dbReference type="InterPro" id="IPR013785">
    <property type="entry name" value="Aldolase_TIM"/>
</dbReference>
<dbReference type="GO" id="GO:0005975">
    <property type="term" value="P:carbohydrate metabolic process"/>
    <property type="evidence" value="ECO:0007669"/>
    <property type="project" value="InterPro"/>
</dbReference>
<dbReference type="InterPro" id="IPR001585">
    <property type="entry name" value="TAL/FSA"/>
</dbReference>
<gene>
    <name evidence="2" type="ORF">LAMO00422_LOCUS6910</name>
</gene>
<evidence type="ECO:0000256" key="1">
    <source>
        <dbReference type="ARBA" id="ARBA00023270"/>
    </source>
</evidence>
<sequence length="263" mass="29211">MRRAFQRVSRVISSGFRSRRYGTINSEKTELKDRKDIRLYLETADQVDWRSLLSLGIFNGINTNPFLIQEAGIAFSAPVYPELRSLIRTAVDDYNVNEIFIQAWGTSKEDLVTSGLHTRMFDRHVVVALPFTFEGTQAAAELIDKGANVCMTAGHAQKQALMGSALSADYFAPNISSIFASGEDAIAECIAMQEVIDGLESNTRVMATGLRNADDLVQLSKAGIKTFSVTPSVAYELINQPMTCKMTDEFERITQTLMHAHEQ</sequence>
<protein>
    <recommendedName>
        <fullName evidence="3">Transaldolase</fullName>
    </recommendedName>
</protein>
<dbReference type="AlphaFoldDB" id="A0A7S0GV54"/>
<name>A0A7S0GV54_9EUKA</name>
<evidence type="ECO:0000313" key="2">
    <source>
        <dbReference type="EMBL" id="CAD8442753.1"/>
    </source>
</evidence>
<organism evidence="2">
    <name type="scientific">Amorphochlora amoebiformis</name>
    <dbReference type="NCBI Taxonomy" id="1561963"/>
    <lineage>
        <taxon>Eukaryota</taxon>
        <taxon>Sar</taxon>
        <taxon>Rhizaria</taxon>
        <taxon>Cercozoa</taxon>
        <taxon>Chlorarachniophyceae</taxon>
        <taxon>Amorphochlora</taxon>
    </lineage>
</organism>
<reference evidence="2" key="1">
    <citation type="submission" date="2021-01" db="EMBL/GenBank/DDBJ databases">
        <authorList>
            <person name="Corre E."/>
            <person name="Pelletier E."/>
            <person name="Niang G."/>
            <person name="Scheremetjew M."/>
            <person name="Finn R."/>
            <person name="Kale V."/>
            <person name="Holt S."/>
            <person name="Cochrane G."/>
            <person name="Meng A."/>
            <person name="Brown T."/>
            <person name="Cohen L."/>
        </authorList>
    </citation>
    <scope>NUCLEOTIDE SEQUENCE</scope>
    <source>
        <strain evidence="2">CCMP2058</strain>
    </source>
</reference>
<dbReference type="PANTHER" id="PTHR10683:SF40">
    <property type="entry name" value="FRUCTOSE-6-PHOSPHATE ALDOLASE 1-RELATED"/>
    <property type="match status" value="1"/>
</dbReference>
<dbReference type="EMBL" id="HBEM01009860">
    <property type="protein sequence ID" value="CAD8442753.1"/>
    <property type="molecule type" value="Transcribed_RNA"/>
</dbReference>
<accession>A0A7S0GV54</accession>
<proteinExistence type="predicted"/>